<dbReference type="AlphaFoldDB" id="A0A1A9ZRG2"/>
<dbReference type="Proteomes" id="UP000092445">
    <property type="component" value="Unassembled WGS sequence"/>
</dbReference>
<evidence type="ECO:0000313" key="2">
    <source>
        <dbReference type="EnsemblMetazoa" id="GPAI022646-PA"/>
    </source>
</evidence>
<keyword evidence="3" id="KW-1185">Reference proteome</keyword>
<accession>A0A1A9ZRG2</accession>
<feature type="region of interest" description="Disordered" evidence="1">
    <location>
        <begin position="78"/>
        <end position="110"/>
    </location>
</feature>
<dbReference type="VEuPathDB" id="VectorBase:GPAI022646"/>
<name>A0A1A9ZRG2_GLOPL</name>
<reference evidence="2" key="2">
    <citation type="submission" date="2020-05" db="UniProtKB">
        <authorList>
            <consortium name="EnsemblMetazoa"/>
        </authorList>
    </citation>
    <scope>IDENTIFICATION</scope>
    <source>
        <strain evidence="2">IAEA</strain>
    </source>
</reference>
<reference evidence="3" key="1">
    <citation type="submission" date="2014-03" db="EMBL/GenBank/DDBJ databases">
        <authorList>
            <person name="Aksoy S."/>
            <person name="Warren W."/>
            <person name="Wilson R.K."/>
        </authorList>
    </citation>
    <scope>NUCLEOTIDE SEQUENCE [LARGE SCALE GENOMIC DNA]</scope>
    <source>
        <strain evidence="3">IAEA</strain>
    </source>
</reference>
<protein>
    <submittedName>
        <fullName evidence="2">Uncharacterized protein</fullName>
    </submittedName>
</protein>
<evidence type="ECO:0000313" key="3">
    <source>
        <dbReference type="Proteomes" id="UP000092445"/>
    </source>
</evidence>
<feature type="region of interest" description="Disordered" evidence="1">
    <location>
        <begin position="24"/>
        <end position="60"/>
    </location>
</feature>
<sequence>MPPKANGVMKTCYKTPKTSFCQTQKWSIGQSKRKPTASQNSSRAVQSMTNSIKKSMPANKATAKITATVKDTVTERKTIKSSASGQRTSAATTTTQTKKTTAKVELTYKK</sequence>
<organism evidence="2 3">
    <name type="scientific">Glossina pallidipes</name>
    <name type="common">Tsetse fly</name>
    <dbReference type="NCBI Taxonomy" id="7398"/>
    <lineage>
        <taxon>Eukaryota</taxon>
        <taxon>Metazoa</taxon>
        <taxon>Ecdysozoa</taxon>
        <taxon>Arthropoda</taxon>
        <taxon>Hexapoda</taxon>
        <taxon>Insecta</taxon>
        <taxon>Pterygota</taxon>
        <taxon>Neoptera</taxon>
        <taxon>Endopterygota</taxon>
        <taxon>Diptera</taxon>
        <taxon>Brachycera</taxon>
        <taxon>Muscomorpha</taxon>
        <taxon>Hippoboscoidea</taxon>
        <taxon>Glossinidae</taxon>
        <taxon>Glossina</taxon>
    </lineage>
</organism>
<proteinExistence type="predicted"/>
<feature type="compositionally biased region" description="Low complexity" evidence="1">
    <location>
        <begin position="88"/>
        <end position="99"/>
    </location>
</feature>
<evidence type="ECO:0000256" key="1">
    <source>
        <dbReference type="SAM" id="MobiDB-lite"/>
    </source>
</evidence>
<dbReference type="EnsemblMetazoa" id="GPAI022646-RA">
    <property type="protein sequence ID" value="GPAI022646-PA"/>
    <property type="gene ID" value="GPAI022646"/>
</dbReference>
<feature type="compositionally biased region" description="Polar residues" evidence="1">
    <location>
        <begin position="24"/>
        <end position="53"/>
    </location>
</feature>